<dbReference type="RefSeq" id="WP_345013647.1">
    <property type="nucleotide sequence ID" value="NZ_BAABFC010000017.1"/>
</dbReference>
<keyword evidence="3" id="KW-1185">Reference proteome</keyword>
<proteinExistence type="predicted"/>
<evidence type="ECO:0000313" key="2">
    <source>
        <dbReference type="EMBL" id="GAA4501692.1"/>
    </source>
</evidence>
<name>A0ABP8QGY9_9GAMM</name>
<dbReference type="EMBL" id="BAABFC010000017">
    <property type="protein sequence ID" value="GAA4501692.1"/>
    <property type="molecule type" value="Genomic_DNA"/>
</dbReference>
<dbReference type="InterPro" id="IPR000182">
    <property type="entry name" value="GNAT_dom"/>
</dbReference>
<dbReference type="SUPFAM" id="SSF55729">
    <property type="entry name" value="Acyl-CoA N-acyltransferases (Nat)"/>
    <property type="match status" value="1"/>
</dbReference>
<gene>
    <name evidence="2" type="ORF">GCM10023095_25210</name>
</gene>
<protein>
    <recommendedName>
        <fullName evidence="1">N-acetyltransferase domain-containing protein</fullName>
    </recommendedName>
</protein>
<sequence>MTIQWRWAEDADTLEQIYRLRYRVFCLEKGWFNAEDFPSRLEQDAYDDYASHLVAQDEAGNLLACVRLISEGRCPLGLPITSHPHMAGQLPGGCAEVSRLALLPQVRDGRLLRQLVQQLEQYARRQGIQRLLMLLPDRLQRRLRRFGLPLYSLGEYGYFQGQLSQPCQLLITERRRALCPAFLQTDPAVQSPARAHLLLIADEWAQPLVEQAVAAGYHQLILLHSQKMPPLPPLAGPVQLTCLPGPLSAPLLKAALRQVDRLILGLPVSHPAWRLAAIQAQRLGVPALLPLVQPDGALCYYLADPSGRQRLPAPPHPLCPPPVWMGLLAIELAIEASCRLDRGLPVPLAPACARLRLERSWSAELAPGSPLPSRIQPTA</sequence>
<dbReference type="PROSITE" id="PS51186">
    <property type="entry name" value="GNAT"/>
    <property type="match status" value="1"/>
</dbReference>
<dbReference type="Proteomes" id="UP001501321">
    <property type="component" value="Unassembled WGS sequence"/>
</dbReference>
<feature type="domain" description="N-acetyltransferase" evidence="1">
    <location>
        <begin position="3"/>
        <end position="168"/>
    </location>
</feature>
<comment type="caution">
    <text evidence="2">The sequence shown here is derived from an EMBL/GenBank/DDBJ whole genome shotgun (WGS) entry which is preliminary data.</text>
</comment>
<accession>A0ABP8QGY9</accession>
<evidence type="ECO:0000259" key="1">
    <source>
        <dbReference type="PROSITE" id="PS51186"/>
    </source>
</evidence>
<evidence type="ECO:0000313" key="3">
    <source>
        <dbReference type="Proteomes" id="UP001501321"/>
    </source>
</evidence>
<reference evidence="3" key="1">
    <citation type="journal article" date="2019" name="Int. J. Syst. Evol. Microbiol.">
        <title>The Global Catalogue of Microorganisms (GCM) 10K type strain sequencing project: providing services to taxonomists for standard genome sequencing and annotation.</title>
        <authorList>
            <consortium name="The Broad Institute Genomics Platform"/>
            <consortium name="The Broad Institute Genome Sequencing Center for Infectious Disease"/>
            <person name="Wu L."/>
            <person name="Ma J."/>
        </authorList>
    </citation>
    <scope>NUCLEOTIDE SEQUENCE [LARGE SCALE GENOMIC DNA]</scope>
    <source>
        <strain evidence="3">JCM 32226</strain>
    </source>
</reference>
<dbReference type="CDD" id="cd04301">
    <property type="entry name" value="NAT_SF"/>
    <property type="match status" value="1"/>
</dbReference>
<dbReference type="Pfam" id="PF13444">
    <property type="entry name" value="Acetyltransf_5"/>
    <property type="match status" value="1"/>
</dbReference>
<dbReference type="InterPro" id="IPR016181">
    <property type="entry name" value="Acyl_CoA_acyltransferase"/>
</dbReference>
<organism evidence="2 3">
    <name type="scientific">Pseudaeromonas paramecii</name>
    <dbReference type="NCBI Taxonomy" id="2138166"/>
    <lineage>
        <taxon>Bacteria</taxon>
        <taxon>Pseudomonadati</taxon>
        <taxon>Pseudomonadota</taxon>
        <taxon>Gammaproteobacteria</taxon>
        <taxon>Aeromonadales</taxon>
        <taxon>Aeromonadaceae</taxon>
        <taxon>Pseudaeromonas</taxon>
    </lineage>
</organism>
<dbReference type="Gene3D" id="3.40.630.30">
    <property type="match status" value="1"/>
</dbReference>